<comment type="similarity">
    <text evidence="2">Belongs to the TacA antitoxin family.</text>
</comment>
<evidence type="ECO:0000313" key="3">
    <source>
        <dbReference type="EMBL" id="QGM46433.1"/>
    </source>
</evidence>
<dbReference type="Gene3D" id="1.20.5.780">
    <property type="entry name" value="Single helix bin"/>
    <property type="match status" value="1"/>
</dbReference>
<dbReference type="EMBL" id="CP046052">
    <property type="protein sequence ID" value="QGM46433.1"/>
    <property type="molecule type" value="Genomic_DNA"/>
</dbReference>
<dbReference type="OrthoDB" id="7595899at2"/>
<protein>
    <submittedName>
        <fullName evidence="3">DUF1778 domain-containing protein</fullName>
    </submittedName>
</protein>
<dbReference type="Pfam" id="PF08681">
    <property type="entry name" value="TacA1"/>
    <property type="match status" value="1"/>
</dbReference>
<evidence type="ECO:0000256" key="2">
    <source>
        <dbReference type="ARBA" id="ARBA00049988"/>
    </source>
</evidence>
<proteinExistence type="inferred from homology"/>
<organism evidence="3 4">
    <name type="scientific">Methylocystis heyeri</name>
    <dbReference type="NCBI Taxonomy" id="391905"/>
    <lineage>
        <taxon>Bacteria</taxon>
        <taxon>Pseudomonadati</taxon>
        <taxon>Pseudomonadota</taxon>
        <taxon>Alphaproteobacteria</taxon>
        <taxon>Hyphomicrobiales</taxon>
        <taxon>Methylocystaceae</taxon>
        <taxon>Methylocystis</taxon>
    </lineage>
</organism>
<dbReference type="KEGG" id="mhey:H2LOC_012415"/>
<evidence type="ECO:0000256" key="1">
    <source>
        <dbReference type="ARBA" id="ARBA00022649"/>
    </source>
</evidence>
<dbReference type="InterPro" id="IPR010985">
    <property type="entry name" value="Ribbon_hlx_hlx"/>
</dbReference>
<dbReference type="GO" id="GO:0006355">
    <property type="term" value="P:regulation of DNA-templated transcription"/>
    <property type="evidence" value="ECO:0007669"/>
    <property type="project" value="InterPro"/>
</dbReference>
<dbReference type="SUPFAM" id="SSF47598">
    <property type="entry name" value="Ribbon-helix-helix"/>
    <property type="match status" value="1"/>
</dbReference>
<keyword evidence="4" id="KW-1185">Reference proteome</keyword>
<keyword evidence="1" id="KW-1277">Toxin-antitoxin system</keyword>
<accession>A0A6B8KIR6</accession>
<sequence>MANTPQSTSILSVRVNPDERAILEAAAEQAHTTLSEFVRRKALESAEAEVLNRPIVTIPAKDWEAFEAWINRPAETIPALAALARRRPTWEQ</sequence>
<gene>
    <name evidence="3" type="ORF">H2LOC_012415</name>
</gene>
<dbReference type="Proteomes" id="UP000309061">
    <property type="component" value="Chromosome"/>
</dbReference>
<reference evidence="3 4" key="1">
    <citation type="submission" date="2019-11" db="EMBL/GenBank/DDBJ databases">
        <title>The genome sequence of Methylocystis heyeri.</title>
        <authorList>
            <person name="Oshkin I.Y."/>
            <person name="Miroshnikov K."/>
            <person name="Dedysh S.N."/>
        </authorList>
    </citation>
    <scope>NUCLEOTIDE SEQUENCE [LARGE SCALE GENOMIC DNA]</scope>
    <source>
        <strain evidence="3 4">H2</strain>
    </source>
</reference>
<dbReference type="AlphaFoldDB" id="A0A6B8KIR6"/>
<name>A0A6B8KIR6_9HYPH</name>
<dbReference type="PANTHER" id="PTHR35401">
    <property type="entry name" value="COPG FAMILY HELIX-TURN-HELIX PROTEIN-RELATED-RELATED"/>
    <property type="match status" value="1"/>
</dbReference>
<dbReference type="InterPro" id="IPR014795">
    <property type="entry name" value="TacA_1-like"/>
</dbReference>
<evidence type="ECO:0000313" key="4">
    <source>
        <dbReference type="Proteomes" id="UP000309061"/>
    </source>
</evidence>
<dbReference type="RefSeq" id="WP_136496673.1">
    <property type="nucleotide sequence ID" value="NZ_CP046052.1"/>
</dbReference>